<accession>A0A371IA21</accession>
<evidence type="ECO:0000313" key="2">
    <source>
        <dbReference type="Proteomes" id="UP000257109"/>
    </source>
</evidence>
<protein>
    <recommendedName>
        <fullName evidence="3">Reverse transcriptase Ty1/copia-type domain-containing protein</fullName>
    </recommendedName>
</protein>
<feature type="non-terminal residue" evidence="1">
    <location>
        <position position="1"/>
    </location>
</feature>
<name>A0A371IA21_MUCPR</name>
<organism evidence="1 2">
    <name type="scientific">Mucuna pruriens</name>
    <name type="common">Velvet bean</name>
    <name type="synonym">Dolichos pruriens</name>
    <dbReference type="NCBI Taxonomy" id="157652"/>
    <lineage>
        <taxon>Eukaryota</taxon>
        <taxon>Viridiplantae</taxon>
        <taxon>Streptophyta</taxon>
        <taxon>Embryophyta</taxon>
        <taxon>Tracheophyta</taxon>
        <taxon>Spermatophyta</taxon>
        <taxon>Magnoliopsida</taxon>
        <taxon>eudicotyledons</taxon>
        <taxon>Gunneridae</taxon>
        <taxon>Pentapetalae</taxon>
        <taxon>rosids</taxon>
        <taxon>fabids</taxon>
        <taxon>Fabales</taxon>
        <taxon>Fabaceae</taxon>
        <taxon>Papilionoideae</taxon>
        <taxon>50 kb inversion clade</taxon>
        <taxon>NPAAA clade</taxon>
        <taxon>indigoferoid/millettioid clade</taxon>
        <taxon>Phaseoleae</taxon>
        <taxon>Mucuna</taxon>
    </lineage>
</organism>
<dbReference type="EMBL" id="QJKJ01000563">
    <property type="protein sequence ID" value="RDY11872.1"/>
    <property type="molecule type" value="Genomic_DNA"/>
</dbReference>
<reference evidence="1" key="1">
    <citation type="submission" date="2018-05" db="EMBL/GenBank/DDBJ databases">
        <title>Draft genome of Mucuna pruriens seed.</title>
        <authorList>
            <person name="Nnadi N.E."/>
            <person name="Vos R."/>
            <person name="Hasami M.H."/>
            <person name="Devisetty U.K."/>
            <person name="Aguiy J.C."/>
        </authorList>
    </citation>
    <scope>NUCLEOTIDE SEQUENCE [LARGE SCALE GENOMIC DNA]</scope>
    <source>
        <strain evidence="1">JCA_2017</strain>
    </source>
</reference>
<gene>
    <name evidence="1" type="ORF">CR513_03404</name>
</gene>
<sequence>MRNLRSICLSLPSEFEEELGRKKQYGTVVKRLGYIQSQANHTFYKHSTNSKIAILFVYMDDIILIGDDSLVLKRFEGETCQSFQNQGTWLIKILPI</sequence>
<proteinExistence type="predicted"/>
<comment type="caution">
    <text evidence="1">The sequence shown here is derived from an EMBL/GenBank/DDBJ whole genome shotgun (WGS) entry which is preliminary data.</text>
</comment>
<dbReference type="Proteomes" id="UP000257109">
    <property type="component" value="Unassembled WGS sequence"/>
</dbReference>
<dbReference type="AlphaFoldDB" id="A0A371IA21"/>
<evidence type="ECO:0000313" key="1">
    <source>
        <dbReference type="EMBL" id="RDY11872.1"/>
    </source>
</evidence>
<evidence type="ECO:0008006" key="3">
    <source>
        <dbReference type="Google" id="ProtNLM"/>
    </source>
</evidence>
<keyword evidence="2" id="KW-1185">Reference proteome</keyword>